<organism evidence="1 2">
    <name type="scientific">Vanilla planifolia</name>
    <name type="common">Vanilla</name>
    <dbReference type="NCBI Taxonomy" id="51239"/>
    <lineage>
        <taxon>Eukaryota</taxon>
        <taxon>Viridiplantae</taxon>
        <taxon>Streptophyta</taxon>
        <taxon>Embryophyta</taxon>
        <taxon>Tracheophyta</taxon>
        <taxon>Spermatophyta</taxon>
        <taxon>Magnoliopsida</taxon>
        <taxon>Liliopsida</taxon>
        <taxon>Asparagales</taxon>
        <taxon>Orchidaceae</taxon>
        <taxon>Vanilloideae</taxon>
        <taxon>Vanilleae</taxon>
        <taxon>Vanilla</taxon>
    </lineage>
</organism>
<gene>
    <name evidence="1" type="ORF">HPP92_017532</name>
</gene>
<proteinExistence type="predicted"/>
<dbReference type="EMBL" id="JADCNM010000009">
    <property type="protein sequence ID" value="KAG0468204.1"/>
    <property type="molecule type" value="Genomic_DNA"/>
</dbReference>
<evidence type="ECO:0000313" key="2">
    <source>
        <dbReference type="Proteomes" id="UP000639772"/>
    </source>
</evidence>
<accession>A0A835UM09</accession>
<evidence type="ECO:0000313" key="1">
    <source>
        <dbReference type="EMBL" id="KAG0468204.1"/>
    </source>
</evidence>
<reference evidence="1 2" key="1">
    <citation type="journal article" date="2020" name="Nat. Food">
        <title>A phased Vanilla planifolia genome enables genetic improvement of flavour and production.</title>
        <authorList>
            <person name="Hasing T."/>
            <person name="Tang H."/>
            <person name="Brym M."/>
            <person name="Khazi F."/>
            <person name="Huang T."/>
            <person name="Chambers A.H."/>
        </authorList>
    </citation>
    <scope>NUCLEOTIDE SEQUENCE [LARGE SCALE GENOMIC DNA]</scope>
    <source>
        <tissue evidence="1">Leaf</tissue>
    </source>
</reference>
<dbReference type="Proteomes" id="UP000639772">
    <property type="component" value="Chromosome 9"/>
</dbReference>
<dbReference type="AlphaFoldDB" id="A0A835UM09"/>
<comment type="caution">
    <text evidence="1">The sequence shown here is derived from an EMBL/GenBank/DDBJ whole genome shotgun (WGS) entry which is preliminary data.</text>
</comment>
<name>A0A835UM09_VANPL</name>
<protein>
    <submittedName>
        <fullName evidence="1">Uncharacterized protein</fullName>
    </submittedName>
</protein>
<sequence length="61" mass="6743">MHVKLPGYGAAEQLDDSGCPRNQIRRLQRTSGGLSLSLLSISLHKERFESRLPETGEAFTS</sequence>